<dbReference type="InterPro" id="IPR038670">
    <property type="entry name" value="HslJ-like_sf"/>
</dbReference>
<evidence type="ECO:0000313" key="5">
    <source>
        <dbReference type="Proteomes" id="UP000240572"/>
    </source>
</evidence>
<keyword evidence="1" id="KW-0732">Signal</keyword>
<dbReference type="Pfam" id="PF03724">
    <property type="entry name" value="META"/>
    <property type="match status" value="2"/>
</dbReference>
<gene>
    <name evidence="4" type="ORF">B0I18_11490</name>
</gene>
<evidence type="ECO:0000259" key="2">
    <source>
        <dbReference type="Pfam" id="PF03724"/>
    </source>
</evidence>
<evidence type="ECO:0000256" key="1">
    <source>
        <dbReference type="SAM" id="SignalP"/>
    </source>
</evidence>
<evidence type="ECO:0000259" key="3">
    <source>
        <dbReference type="Pfam" id="PF14302"/>
    </source>
</evidence>
<dbReference type="RefSeq" id="WP_106525237.1">
    <property type="nucleotide sequence ID" value="NZ_PYGD01000014.1"/>
</dbReference>
<dbReference type="PANTHER" id="PTHR35535:SF1">
    <property type="entry name" value="HEAT SHOCK PROTEIN HSLJ"/>
    <property type="match status" value="1"/>
</dbReference>
<dbReference type="EMBL" id="PYGD01000014">
    <property type="protein sequence ID" value="PSK88878.1"/>
    <property type="molecule type" value="Genomic_DNA"/>
</dbReference>
<keyword evidence="4" id="KW-0346">Stress response</keyword>
<evidence type="ECO:0000313" key="4">
    <source>
        <dbReference type="EMBL" id="PSK88878.1"/>
    </source>
</evidence>
<proteinExistence type="predicted"/>
<organism evidence="4 5">
    <name type="scientific">Taibaiella chishuiensis</name>
    <dbReference type="NCBI Taxonomy" id="1434707"/>
    <lineage>
        <taxon>Bacteria</taxon>
        <taxon>Pseudomonadati</taxon>
        <taxon>Bacteroidota</taxon>
        <taxon>Chitinophagia</taxon>
        <taxon>Chitinophagales</taxon>
        <taxon>Chitinophagaceae</taxon>
        <taxon>Taibaiella</taxon>
    </lineage>
</organism>
<name>A0A2P8CV87_9BACT</name>
<dbReference type="OrthoDB" id="880459at2"/>
<keyword evidence="5" id="KW-1185">Reference proteome</keyword>
<sequence>MTTTRNWKLLAAFAFLLVFALPARAADLIRLIVKEDRATCTGVAPQTCFQVKYKNSTDWEFFYESIDGFRYEEGYRYTLNVYRTRRKNVPADASIYSYKLKNIVKKEWIGSAAASGVAAFADQQWVLTAINGRKVANSRVFLYIDTKENRFSGSDGCNGYGGGFTYNERSRIITLGDAMSTLKACADRAVMQLANEYGQALQQKEFTTKVTNHTLTLSRKGKVVLEFIPAPLTGGTTGKNNSTDIWSYIAKHQWRLIQMNGKTQDQSPAFIDFNVQENKVSGNAGCNRFFGSYTAKDQSITFSQMGSTRMACMDPKRSKTEQELLQLLGNQTYSFDVADQTLNLYQNNRIVLMFGKFSAGKPEGSGLRGTVRFLEGNQMPGTGPRTGSNKPVAREILIYEKTRQNQVTAGEAGFFDSRSIATKKIATIKSGTDGRYNVKLPAGTYSVFVMENGRLYANGTDGEGYIQTVTIAPDAFTDFDININYKAAY</sequence>
<feature type="domain" description="DUF4377" evidence="3">
    <location>
        <begin position="33"/>
        <end position="106"/>
    </location>
</feature>
<comment type="caution">
    <text evidence="4">The sequence shown here is derived from an EMBL/GenBank/DDBJ whole genome shotgun (WGS) entry which is preliminary data.</text>
</comment>
<protein>
    <submittedName>
        <fullName evidence="4">Heat shock protein HslJ</fullName>
    </submittedName>
</protein>
<dbReference type="InterPro" id="IPR025485">
    <property type="entry name" value="DUF4377"/>
</dbReference>
<feature type="chain" id="PRO_5015123088" evidence="1">
    <location>
        <begin position="26"/>
        <end position="489"/>
    </location>
</feature>
<feature type="domain" description="DUF306" evidence="2">
    <location>
        <begin position="250"/>
        <end position="349"/>
    </location>
</feature>
<dbReference type="InterPro" id="IPR005184">
    <property type="entry name" value="DUF306_Meta_HslJ"/>
</dbReference>
<feature type="signal peptide" evidence="1">
    <location>
        <begin position="1"/>
        <end position="25"/>
    </location>
</feature>
<dbReference type="PANTHER" id="PTHR35535">
    <property type="entry name" value="HEAT SHOCK PROTEIN HSLJ"/>
    <property type="match status" value="1"/>
</dbReference>
<dbReference type="Proteomes" id="UP000240572">
    <property type="component" value="Unassembled WGS sequence"/>
</dbReference>
<accession>A0A2P8CV87</accession>
<dbReference type="Gene3D" id="2.40.128.270">
    <property type="match status" value="2"/>
</dbReference>
<feature type="domain" description="DUF306" evidence="2">
    <location>
        <begin position="119"/>
        <end position="227"/>
    </location>
</feature>
<dbReference type="AlphaFoldDB" id="A0A2P8CV87"/>
<dbReference type="InterPro" id="IPR053147">
    <property type="entry name" value="Hsp_HslJ-like"/>
</dbReference>
<reference evidence="4 5" key="1">
    <citation type="submission" date="2018-03" db="EMBL/GenBank/DDBJ databases">
        <title>Genomic Encyclopedia of Type Strains, Phase III (KMG-III): the genomes of soil and plant-associated and newly described type strains.</title>
        <authorList>
            <person name="Whitman W."/>
        </authorList>
    </citation>
    <scope>NUCLEOTIDE SEQUENCE [LARGE SCALE GENOMIC DNA]</scope>
    <source>
        <strain evidence="4 5">CGMCC 1.12700</strain>
    </source>
</reference>
<dbReference type="Pfam" id="PF14302">
    <property type="entry name" value="DUF4377"/>
    <property type="match status" value="1"/>
</dbReference>